<gene>
    <name evidence="1" type="ORF">WH47_02426</name>
</gene>
<dbReference type="EMBL" id="KQ414710">
    <property type="protein sequence ID" value="KOC62977.1"/>
    <property type="molecule type" value="Genomic_DNA"/>
</dbReference>
<dbReference type="AlphaFoldDB" id="A0A0L7QWI7"/>
<organism evidence="1 2">
    <name type="scientific">Habropoda laboriosa</name>
    <dbReference type="NCBI Taxonomy" id="597456"/>
    <lineage>
        <taxon>Eukaryota</taxon>
        <taxon>Metazoa</taxon>
        <taxon>Ecdysozoa</taxon>
        <taxon>Arthropoda</taxon>
        <taxon>Hexapoda</taxon>
        <taxon>Insecta</taxon>
        <taxon>Pterygota</taxon>
        <taxon>Neoptera</taxon>
        <taxon>Endopterygota</taxon>
        <taxon>Hymenoptera</taxon>
        <taxon>Apocrita</taxon>
        <taxon>Aculeata</taxon>
        <taxon>Apoidea</taxon>
        <taxon>Anthophila</taxon>
        <taxon>Apidae</taxon>
        <taxon>Habropoda</taxon>
    </lineage>
</organism>
<reference evidence="1 2" key="1">
    <citation type="submission" date="2015-07" db="EMBL/GenBank/DDBJ databases">
        <title>The genome of Habropoda laboriosa.</title>
        <authorList>
            <person name="Pan H."/>
            <person name="Kapheim K."/>
        </authorList>
    </citation>
    <scope>NUCLEOTIDE SEQUENCE [LARGE SCALE GENOMIC DNA]</scope>
    <source>
        <strain evidence="1">0110345459</strain>
    </source>
</reference>
<dbReference type="Proteomes" id="UP000053825">
    <property type="component" value="Unassembled WGS sequence"/>
</dbReference>
<sequence>MCNISTKAVTYLTADHQNKIDILKVIAHLTSQYQNSIFQLSTHRYEPTLLIFIHHRAARIRAKNFAVVEVIRRNVDAVRLWTGERI</sequence>
<name>A0A0L7QWI7_9HYME</name>
<evidence type="ECO:0000313" key="1">
    <source>
        <dbReference type="EMBL" id="KOC62977.1"/>
    </source>
</evidence>
<accession>A0A0L7QWI7</accession>
<proteinExistence type="predicted"/>
<keyword evidence="2" id="KW-1185">Reference proteome</keyword>
<evidence type="ECO:0000313" key="2">
    <source>
        <dbReference type="Proteomes" id="UP000053825"/>
    </source>
</evidence>
<protein>
    <submittedName>
        <fullName evidence="1">Uncharacterized protein</fullName>
    </submittedName>
</protein>